<gene>
    <name evidence="1" type="ORF">SNEC2469_LOCUS11542</name>
</gene>
<proteinExistence type="predicted"/>
<dbReference type="EMBL" id="CAJNJA010018338">
    <property type="protein sequence ID" value="CAE7420623.1"/>
    <property type="molecule type" value="Genomic_DNA"/>
</dbReference>
<name>A0A812R5L7_9DINO</name>
<evidence type="ECO:0000313" key="1">
    <source>
        <dbReference type="EMBL" id="CAE7420623.1"/>
    </source>
</evidence>
<protein>
    <submittedName>
        <fullName evidence="1">Uncharacterized protein</fullName>
    </submittedName>
</protein>
<dbReference type="AlphaFoldDB" id="A0A812R5L7"/>
<comment type="caution">
    <text evidence="1">The sequence shown here is derived from an EMBL/GenBank/DDBJ whole genome shotgun (WGS) entry which is preliminary data.</text>
</comment>
<accession>A0A812R5L7</accession>
<keyword evidence="2" id="KW-1185">Reference proteome</keyword>
<evidence type="ECO:0000313" key="2">
    <source>
        <dbReference type="Proteomes" id="UP000601435"/>
    </source>
</evidence>
<organism evidence="1 2">
    <name type="scientific">Symbiodinium necroappetens</name>
    <dbReference type="NCBI Taxonomy" id="1628268"/>
    <lineage>
        <taxon>Eukaryota</taxon>
        <taxon>Sar</taxon>
        <taxon>Alveolata</taxon>
        <taxon>Dinophyceae</taxon>
        <taxon>Suessiales</taxon>
        <taxon>Symbiodiniaceae</taxon>
        <taxon>Symbiodinium</taxon>
    </lineage>
</organism>
<feature type="non-terminal residue" evidence="1">
    <location>
        <position position="1"/>
    </location>
</feature>
<dbReference type="Proteomes" id="UP000601435">
    <property type="component" value="Unassembled WGS sequence"/>
</dbReference>
<reference evidence="1" key="1">
    <citation type="submission" date="2021-02" db="EMBL/GenBank/DDBJ databases">
        <authorList>
            <person name="Dougan E. K."/>
            <person name="Rhodes N."/>
            <person name="Thang M."/>
            <person name="Chan C."/>
        </authorList>
    </citation>
    <scope>NUCLEOTIDE SEQUENCE</scope>
</reference>
<dbReference type="OrthoDB" id="9985428at2759"/>
<sequence length="107" mass="11994">MRHQYVWSPDIVRQLETKAYRPRAPDEQYSSLPLENARLMKSGGFALHDGGRQALPRLPTEEVCLCTPEAWQRFPETKLAVANVDTVTASLVLNNACALNFANALRP</sequence>